<name>A0A1H6I8Y8_CHRCI</name>
<gene>
    <name evidence="2" type="ORF">SAMN05421593_4065</name>
</gene>
<reference evidence="2 3" key="1">
    <citation type="submission" date="2016-10" db="EMBL/GenBank/DDBJ databases">
        <authorList>
            <person name="de Groot N.N."/>
        </authorList>
    </citation>
    <scope>NUCLEOTIDE SEQUENCE [LARGE SCALE GENOMIC DNA]</scope>
    <source>
        <strain evidence="2 3">DSM 23031</strain>
    </source>
</reference>
<dbReference type="STRING" id="680127.SAMN05421593_4065"/>
<evidence type="ECO:0000313" key="3">
    <source>
        <dbReference type="Proteomes" id="UP000198561"/>
    </source>
</evidence>
<dbReference type="RefSeq" id="WP_089695080.1">
    <property type="nucleotide sequence ID" value="NZ_FNWQ01000006.1"/>
</dbReference>
<dbReference type="EMBL" id="FNWQ01000006">
    <property type="protein sequence ID" value="SEH43229.1"/>
    <property type="molecule type" value="Genomic_DNA"/>
</dbReference>
<evidence type="ECO:0000313" key="2">
    <source>
        <dbReference type="EMBL" id="SEH43229.1"/>
    </source>
</evidence>
<dbReference type="Proteomes" id="UP000198561">
    <property type="component" value="Unassembled WGS sequence"/>
</dbReference>
<dbReference type="OrthoDB" id="1151160at2"/>
<accession>A0A1H6I8Y8</accession>
<evidence type="ECO:0008006" key="4">
    <source>
        <dbReference type="Google" id="ProtNLM"/>
    </source>
</evidence>
<keyword evidence="1" id="KW-0732">Signal</keyword>
<proteinExistence type="predicted"/>
<evidence type="ECO:0000256" key="1">
    <source>
        <dbReference type="SAM" id="SignalP"/>
    </source>
</evidence>
<feature type="signal peptide" evidence="1">
    <location>
        <begin position="1"/>
        <end position="19"/>
    </location>
</feature>
<feature type="chain" id="PRO_5011519423" description="DUF4468 domain-containing protein" evidence="1">
    <location>
        <begin position="20"/>
        <end position="202"/>
    </location>
</feature>
<organism evidence="2 3">
    <name type="scientific">Chryseobacterium culicis</name>
    <dbReference type="NCBI Taxonomy" id="680127"/>
    <lineage>
        <taxon>Bacteria</taxon>
        <taxon>Pseudomonadati</taxon>
        <taxon>Bacteroidota</taxon>
        <taxon>Flavobacteriia</taxon>
        <taxon>Flavobacteriales</taxon>
        <taxon>Weeksellaceae</taxon>
        <taxon>Chryseobacterium group</taxon>
        <taxon>Chryseobacterium</taxon>
    </lineage>
</organism>
<sequence length="202" mass="23308">MMKKLLLLLSISIATTTFAQNKINFEQGNFDFLKDQTEVNVRLVFDNAVYQEKNFTEAQYLENRKTDITAKKNEAVWKNWIYQWGRFKSSEYLDYFLKGINGKSKKVTFKKDAQTKYTLIVDAKWIYAGWYGGMIGSQEGKLTADLKFVETDNPAKIVMKLQADKIGGKQMNKQFAWEYGRIAAAYEVTGKKLGSEIKKSLK</sequence>
<protein>
    <recommendedName>
        <fullName evidence="4">DUF4468 domain-containing protein</fullName>
    </recommendedName>
</protein>
<dbReference type="AlphaFoldDB" id="A0A1H6I8Y8"/>